<dbReference type="AlphaFoldDB" id="A0A4S3KPJ4"/>
<dbReference type="Pfam" id="PF10518">
    <property type="entry name" value="TAT_signal"/>
    <property type="match status" value="1"/>
</dbReference>
<evidence type="ECO:0000256" key="2">
    <source>
        <dbReference type="ARBA" id="ARBA00022448"/>
    </source>
</evidence>
<keyword evidence="7" id="KW-0408">Iron</keyword>
<proteinExistence type="predicted"/>
<dbReference type="EMBL" id="MWQO01000019">
    <property type="protein sequence ID" value="THD10912.1"/>
    <property type="molecule type" value="Genomic_DNA"/>
</dbReference>
<dbReference type="GO" id="GO:0051539">
    <property type="term" value="F:4 iron, 4 sulfur cluster binding"/>
    <property type="evidence" value="ECO:0007669"/>
    <property type="project" value="UniProtKB-KW"/>
</dbReference>
<protein>
    <recommendedName>
        <fullName evidence="9">High potential iron-sulfur proteins family profile domain-containing protein</fullName>
    </recommendedName>
</protein>
<dbReference type="Gene3D" id="4.10.490.10">
    <property type="entry name" value="High potential iron-sulphur protein"/>
    <property type="match status" value="1"/>
</dbReference>
<keyword evidence="6" id="KW-0249">Electron transport</keyword>
<evidence type="ECO:0000256" key="6">
    <source>
        <dbReference type="ARBA" id="ARBA00022982"/>
    </source>
</evidence>
<keyword evidence="2" id="KW-0813">Transport</keyword>
<sequence length="113" mass="12152">MSQHENDESRRHFLKIAAGTAAAAVVFAAMPKRAAAAGLPHLSPSAPQAQALGYVDNTAQADQAKFPNHKINQYCGDCAFYQGTAAEQWGPCQLFPGNDVHVKGWCSAHKMKK</sequence>
<dbReference type="Proteomes" id="UP000307749">
    <property type="component" value="Unassembled WGS sequence"/>
</dbReference>
<evidence type="ECO:0000256" key="3">
    <source>
        <dbReference type="ARBA" id="ARBA00022485"/>
    </source>
</evidence>
<dbReference type="PROSITE" id="PS51318">
    <property type="entry name" value="TAT"/>
    <property type="match status" value="1"/>
</dbReference>
<evidence type="ECO:0000313" key="11">
    <source>
        <dbReference type="Proteomes" id="UP000307749"/>
    </source>
</evidence>
<reference evidence="10 11" key="1">
    <citation type="submission" date="2017-02" db="EMBL/GenBank/DDBJ databases">
        <title>Whole genome sequencing of Metallibacterium scheffleri DSM 24874 (T).</title>
        <authorList>
            <person name="Kumar S."/>
            <person name="Patil P."/>
            <person name="Patil P.B."/>
        </authorList>
    </citation>
    <scope>NUCLEOTIDE SEQUENCE [LARGE SCALE GENOMIC DNA]</scope>
    <source>
        <strain evidence="10 11">DSM 24874</strain>
    </source>
</reference>
<organism evidence="10 11">
    <name type="scientific">Metallibacterium scheffleri</name>
    <dbReference type="NCBI Taxonomy" id="993689"/>
    <lineage>
        <taxon>Bacteria</taxon>
        <taxon>Pseudomonadati</taxon>
        <taxon>Pseudomonadota</taxon>
        <taxon>Gammaproteobacteria</taxon>
        <taxon>Lysobacterales</taxon>
        <taxon>Rhodanobacteraceae</taxon>
        <taxon>Metallibacterium</taxon>
    </lineage>
</organism>
<evidence type="ECO:0000256" key="5">
    <source>
        <dbReference type="ARBA" id="ARBA00022729"/>
    </source>
</evidence>
<keyword evidence="4" id="KW-0479">Metal-binding</keyword>
<comment type="caution">
    <text evidence="10">The sequence shown here is derived from an EMBL/GenBank/DDBJ whole genome shotgun (WGS) entry which is preliminary data.</text>
</comment>
<comment type="function">
    <text evidence="1">Specific class of high-redox-potential 4Fe-4S ferredoxins. Functions in anaerobic electron transport in most purple and in some other photosynthetic bacteria and in at least one genus (Paracoccus) of halophilic, denitrifying bacteria.</text>
</comment>
<evidence type="ECO:0000259" key="9">
    <source>
        <dbReference type="PROSITE" id="PS51373"/>
    </source>
</evidence>
<evidence type="ECO:0000256" key="7">
    <source>
        <dbReference type="ARBA" id="ARBA00023004"/>
    </source>
</evidence>
<evidence type="ECO:0000256" key="1">
    <source>
        <dbReference type="ARBA" id="ARBA00002137"/>
    </source>
</evidence>
<dbReference type="InterPro" id="IPR036369">
    <property type="entry name" value="HIPIP_sf"/>
</dbReference>
<keyword evidence="3" id="KW-0004">4Fe-4S</keyword>
<accession>A0A4S3KPJ4</accession>
<evidence type="ECO:0000256" key="4">
    <source>
        <dbReference type="ARBA" id="ARBA00022723"/>
    </source>
</evidence>
<dbReference type="GO" id="GO:0019646">
    <property type="term" value="P:aerobic electron transport chain"/>
    <property type="evidence" value="ECO:0007669"/>
    <property type="project" value="InterPro"/>
</dbReference>
<dbReference type="OrthoDB" id="5298540at2"/>
<dbReference type="GO" id="GO:0009055">
    <property type="term" value="F:electron transfer activity"/>
    <property type="evidence" value="ECO:0007669"/>
    <property type="project" value="InterPro"/>
</dbReference>
<dbReference type="RefSeq" id="WP_081126565.1">
    <property type="nucleotide sequence ID" value="NZ_DAHXOC010000025.1"/>
</dbReference>
<dbReference type="InterPro" id="IPR019546">
    <property type="entry name" value="TAT_signal_bac_arc"/>
</dbReference>
<dbReference type="Pfam" id="PF01355">
    <property type="entry name" value="HIPIP"/>
    <property type="match status" value="1"/>
</dbReference>
<dbReference type="InterPro" id="IPR000170">
    <property type="entry name" value="High_potential_FeS_prot"/>
</dbReference>
<dbReference type="GO" id="GO:0046872">
    <property type="term" value="F:metal ion binding"/>
    <property type="evidence" value="ECO:0007669"/>
    <property type="project" value="UniProtKB-KW"/>
</dbReference>
<dbReference type="STRING" id="993689.GCA_002077135_01254"/>
<feature type="domain" description="High potential iron-sulfur proteins family profile" evidence="9">
    <location>
        <begin position="36"/>
        <end position="113"/>
    </location>
</feature>
<keyword evidence="8" id="KW-0411">Iron-sulfur</keyword>
<dbReference type="SUPFAM" id="SSF57652">
    <property type="entry name" value="HIPIP (high potential iron protein)"/>
    <property type="match status" value="1"/>
</dbReference>
<keyword evidence="5" id="KW-0732">Signal</keyword>
<dbReference type="PROSITE" id="PS51373">
    <property type="entry name" value="HIPIP"/>
    <property type="match status" value="1"/>
</dbReference>
<name>A0A4S3KPJ4_9GAMM</name>
<gene>
    <name evidence="10" type="ORF">B1806_06025</name>
</gene>
<keyword evidence="11" id="KW-1185">Reference proteome</keyword>
<evidence type="ECO:0000313" key="10">
    <source>
        <dbReference type="EMBL" id="THD10912.1"/>
    </source>
</evidence>
<dbReference type="InterPro" id="IPR006311">
    <property type="entry name" value="TAT_signal"/>
</dbReference>
<evidence type="ECO:0000256" key="8">
    <source>
        <dbReference type="ARBA" id="ARBA00023014"/>
    </source>
</evidence>